<comment type="caution">
    <text evidence="5">The sequence shown here is derived from an EMBL/GenBank/DDBJ whole genome shotgun (WGS) entry which is preliminary data.</text>
</comment>
<dbReference type="GO" id="GO:0005546">
    <property type="term" value="F:phosphatidylinositol-4,5-bisphosphate binding"/>
    <property type="evidence" value="ECO:0007669"/>
    <property type="project" value="InterPro"/>
</dbReference>
<comment type="function">
    <text evidence="3">Component of the exocyst complex.</text>
</comment>
<organism evidence="5 6">
    <name type="scientific">Hevea brasiliensis</name>
    <name type="common">Para rubber tree</name>
    <name type="synonym">Siphonia brasiliensis</name>
    <dbReference type="NCBI Taxonomy" id="3981"/>
    <lineage>
        <taxon>Eukaryota</taxon>
        <taxon>Viridiplantae</taxon>
        <taxon>Streptophyta</taxon>
        <taxon>Embryophyta</taxon>
        <taxon>Tracheophyta</taxon>
        <taxon>Spermatophyta</taxon>
        <taxon>Magnoliopsida</taxon>
        <taxon>eudicotyledons</taxon>
        <taxon>Gunneridae</taxon>
        <taxon>Pentapetalae</taxon>
        <taxon>rosids</taxon>
        <taxon>fabids</taxon>
        <taxon>Malpighiales</taxon>
        <taxon>Euphorbiaceae</taxon>
        <taxon>Crotonoideae</taxon>
        <taxon>Micrandreae</taxon>
        <taxon>Hevea</taxon>
    </lineage>
</organism>
<evidence type="ECO:0000313" key="5">
    <source>
        <dbReference type="EMBL" id="KAF2302923.1"/>
    </source>
</evidence>
<dbReference type="EMBL" id="JAAGAX010000009">
    <property type="protein sequence ID" value="KAF2302923.1"/>
    <property type="molecule type" value="Genomic_DNA"/>
</dbReference>
<feature type="domain" description="Exocyst complex subunit Exo70 C-terminal" evidence="4">
    <location>
        <begin position="1"/>
        <end position="97"/>
    </location>
</feature>
<dbReference type="PANTHER" id="PTHR12542:SF95">
    <property type="entry name" value="EXOCYST SUBUNIT EXO70 FAMILY PROTEIN"/>
    <property type="match status" value="1"/>
</dbReference>
<comment type="similarity">
    <text evidence="1 3">Belongs to the EXO70 family.</text>
</comment>
<evidence type="ECO:0000259" key="4">
    <source>
        <dbReference type="Pfam" id="PF03081"/>
    </source>
</evidence>
<gene>
    <name evidence="5" type="ORF">GH714_011080</name>
</gene>
<dbReference type="AlphaFoldDB" id="A0A6A6LS36"/>
<keyword evidence="3" id="KW-0268">Exocytosis</keyword>
<dbReference type="GO" id="GO:0000145">
    <property type="term" value="C:exocyst"/>
    <property type="evidence" value="ECO:0007669"/>
    <property type="project" value="InterPro"/>
</dbReference>
<name>A0A6A6LS36_HEVBR</name>
<keyword evidence="3" id="KW-0653">Protein transport</keyword>
<accession>A0A6A6LS36</accession>
<evidence type="ECO:0000313" key="6">
    <source>
        <dbReference type="Proteomes" id="UP000467840"/>
    </source>
</evidence>
<evidence type="ECO:0000256" key="3">
    <source>
        <dbReference type="RuleBase" id="RU365026"/>
    </source>
</evidence>
<dbReference type="Proteomes" id="UP000467840">
    <property type="component" value="Chromosome 16"/>
</dbReference>
<keyword evidence="6" id="KW-1185">Reference proteome</keyword>
<dbReference type="GO" id="GO:0006887">
    <property type="term" value="P:exocytosis"/>
    <property type="evidence" value="ECO:0007669"/>
    <property type="project" value="UniProtKB-KW"/>
</dbReference>
<sequence length="107" mass="12502">MGDSWFKGHEQYKDYFMTLYLRETWGKIVALLSQDEEGSPKSDSVKKRLKEFNQALDEMYEKQSKWAVPSEKLRLKMCRVAVQAFVPVYKSYLQNISLLEQEGSPGN</sequence>
<dbReference type="PANTHER" id="PTHR12542">
    <property type="entry name" value="EXOCYST COMPLEX PROTEIN EXO70"/>
    <property type="match status" value="1"/>
</dbReference>
<reference evidence="5 6" key="1">
    <citation type="journal article" date="2020" name="Mol. Plant">
        <title>The Chromosome-Based Rubber Tree Genome Provides New Insights into Spurge Genome Evolution and Rubber Biosynthesis.</title>
        <authorList>
            <person name="Liu J."/>
            <person name="Shi C."/>
            <person name="Shi C.C."/>
            <person name="Li W."/>
            <person name="Zhang Q.J."/>
            <person name="Zhang Y."/>
            <person name="Li K."/>
            <person name="Lu H.F."/>
            <person name="Shi C."/>
            <person name="Zhu S.T."/>
            <person name="Xiao Z.Y."/>
            <person name="Nan H."/>
            <person name="Yue Y."/>
            <person name="Zhu X.G."/>
            <person name="Wu Y."/>
            <person name="Hong X.N."/>
            <person name="Fan G.Y."/>
            <person name="Tong Y."/>
            <person name="Zhang D."/>
            <person name="Mao C.L."/>
            <person name="Liu Y.L."/>
            <person name="Hao S.J."/>
            <person name="Liu W.Q."/>
            <person name="Lv M.Q."/>
            <person name="Zhang H.B."/>
            <person name="Liu Y."/>
            <person name="Hu-Tang G.R."/>
            <person name="Wang J.P."/>
            <person name="Wang J.H."/>
            <person name="Sun Y.H."/>
            <person name="Ni S.B."/>
            <person name="Chen W.B."/>
            <person name="Zhang X.C."/>
            <person name="Jiao Y.N."/>
            <person name="Eichler E.E."/>
            <person name="Li G.H."/>
            <person name="Liu X."/>
            <person name="Gao L.Z."/>
        </authorList>
    </citation>
    <scope>NUCLEOTIDE SEQUENCE [LARGE SCALE GENOMIC DNA]</scope>
    <source>
        <strain evidence="6">cv. GT1</strain>
        <tissue evidence="5">Leaf</tissue>
    </source>
</reference>
<keyword evidence="2 3" id="KW-0813">Transport</keyword>
<dbReference type="InterPro" id="IPR046364">
    <property type="entry name" value="Exo70_C"/>
</dbReference>
<dbReference type="InterPro" id="IPR004140">
    <property type="entry name" value="Exo70"/>
</dbReference>
<dbReference type="InterPro" id="IPR016159">
    <property type="entry name" value="Cullin_repeat-like_dom_sf"/>
</dbReference>
<dbReference type="Pfam" id="PF03081">
    <property type="entry name" value="Exo70_C"/>
    <property type="match status" value="1"/>
</dbReference>
<dbReference type="SUPFAM" id="SSF74788">
    <property type="entry name" value="Cullin repeat-like"/>
    <property type="match status" value="1"/>
</dbReference>
<dbReference type="Gene3D" id="1.20.1280.170">
    <property type="entry name" value="Exocyst complex component Exo70"/>
    <property type="match status" value="1"/>
</dbReference>
<proteinExistence type="inferred from homology"/>
<dbReference type="GO" id="GO:0015031">
    <property type="term" value="P:protein transport"/>
    <property type="evidence" value="ECO:0007669"/>
    <property type="project" value="UniProtKB-KW"/>
</dbReference>
<evidence type="ECO:0000256" key="1">
    <source>
        <dbReference type="ARBA" id="ARBA00006756"/>
    </source>
</evidence>
<protein>
    <recommendedName>
        <fullName evidence="3">Exocyst subunit Exo70 family protein</fullName>
    </recommendedName>
</protein>
<evidence type="ECO:0000256" key="2">
    <source>
        <dbReference type="ARBA" id="ARBA00022448"/>
    </source>
</evidence>